<name>A0A8D1DS29_PIG</name>
<reference evidence="2" key="1">
    <citation type="submission" date="2025-05" db="UniProtKB">
        <authorList>
            <consortium name="Ensembl"/>
        </authorList>
    </citation>
    <scope>IDENTIFICATION</scope>
</reference>
<dbReference type="Gene3D" id="3.30.70.1820">
    <property type="entry name" value="L1 transposable element, RRM domain"/>
    <property type="match status" value="1"/>
</dbReference>
<accession>A0A8D1DS29</accession>
<organism evidence="2 3">
    <name type="scientific">Sus scrofa</name>
    <name type="common">Pig</name>
    <dbReference type="NCBI Taxonomy" id="9823"/>
    <lineage>
        <taxon>Eukaryota</taxon>
        <taxon>Metazoa</taxon>
        <taxon>Chordata</taxon>
        <taxon>Craniata</taxon>
        <taxon>Vertebrata</taxon>
        <taxon>Euteleostomi</taxon>
        <taxon>Mammalia</taxon>
        <taxon>Eutheria</taxon>
        <taxon>Laurasiatheria</taxon>
        <taxon>Artiodactyla</taxon>
        <taxon>Suina</taxon>
        <taxon>Suidae</taxon>
        <taxon>Sus</taxon>
    </lineage>
</organism>
<dbReference type="Ensembl" id="ENSSSCT00060035642.1">
    <property type="protein sequence ID" value="ENSSSCP00060015172.1"/>
    <property type="gene ID" value="ENSSSCG00060026330.1"/>
</dbReference>
<dbReference type="InterPro" id="IPR035300">
    <property type="entry name" value="L1_dsRBD"/>
</dbReference>
<dbReference type="InterPro" id="IPR042566">
    <property type="entry name" value="L1_C"/>
</dbReference>
<evidence type="ECO:0000259" key="1">
    <source>
        <dbReference type="Pfam" id="PF17490"/>
    </source>
</evidence>
<evidence type="ECO:0000313" key="3">
    <source>
        <dbReference type="Proteomes" id="UP000694722"/>
    </source>
</evidence>
<dbReference type="AlphaFoldDB" id="A0A8D1DS29"/>
<dbReference type="Proteomes" id="UP000694723">
    <property type="component" value="Unplaced"/>
</dbReference>
<sequence>MEKFNDKDRILKAAREKQGINYKVTPISLSENSSTETPQARREWQDIFKVLKGKNLQPRILYPARISFKIQGEIKNFFNKKQLKEYSNTKPILKEMLKGLL</sequence>
<dbReference type="PANTHER" id="PTHR11505">
    <property type="entry name" value="L1 TRANSPOSABLE ELEMENT-RELATED"/>
    <property type="match status" value="1"/>
</dbReference>
<dbReference type="Pfam" id="PF17490">
    <property type="entry name" value="Tnp_22_dsRBD"/>
    <property type="match status" value="1"/>
</dbReference>
<dbReference type="InterPro" id="IPR004244">
    <property type="entry name" value="Transposase_22"/>
</dbReference>
<proteinExistence type="predicted"/>
<dbReference type="Proteomes" id="UP000694722">
    <property type="component" value="Unplaced"/>
</dbReference>
<evidence type="ECO:0000313" key="2">
    <source>
        <dbReference type="Ensembl" id="ENSSSCP00040010508.1"/>
    </source>
</evidence>
<protein>
    <recommendedName>
        <fullName evidence="1">L1 transposable element dsRBD-like domain-containing protein</fullName>
    </recommendedName>
</protein>
<feature type="domain" description="L1 transposable element dsRBD-like" evidence="1">
    <location>
        <begin position="36"/>
        <end position="98"/>
    </location>
</feature>
<dbReference type="Ensembl" id="ENSSSCT00040024774.1">
    <property type="protein sequence ID" value="ENSSSCP00040010508.1"/>
    <property type="gene ID" value="ENSSSCG00040018346.1"/>
</dbReference>
<dbReference type="Gene3D" id="3.30.250.20">
    <property type="entry name" value="L1 transposable element, C-terminal domain"/>
    <property type="match status" value="1"/>
</dbReference>